<accession>A0A075MBG9</accession>
<proteinExistence type="predicted"/>
<evidence type="ECO:0000313" key="1">
    <source>
        <dbReference type="EMBL" id="AIF78130.1"/>
    </source>
</evidence>
<keyword evidence="1" id="KW-0614">Plasmid</keyword>
<sequence>MQGELQATLFLFFFHHLSFSCQCYKNTQLRFRVVVCLNFPAASGIVSFQECSHCLRHEQ</sequence>
<dbReference type="AlphaFoldDB" id="A0A075MBG9"/>
<dbReference type="EMBL" id="KJ484631">
    <property type="protein sequence ID" value="AIF78130.1"/>
    <property type="molecule type" value="Genomic_DNA"/>
</dbReference>
<organism evidence="1">
    <name type="scientific">Escherichia coli</name>
    <dbReference type="NCBI Taxonomy" id="562"/>
    <lineage>
        <taxon>Bacteria</taxon>
        <taxon>Pseudomonadati</taxon>
        <taxon>Pseudomonadota</taxon>
        <taxon>Gammaproteobacteria</taxon>
        <taxon>Enterobacterales</taxon>
        <taxon>Enterobacteriaceae</taxon>
        <taxon>Escherichia</taxon>
    </lineage>
</organism>
<protein>
    <submittedName>
        <fullName evidence="1">Uncharacterized protein</fullName>
    </submittedName>
</protein>
<geneLocation type="plasmid" evidence="1">
    <name>pH1519-76</name>
</geneLocation>
<reference evidence="1" key="1">
    <citation type="journal article" date="2014" name="J. Antimicrob. Chemother.">
        <title>Nucleotide sequences of 16 transmissible plasmids identified in nine multidrug-resistant Escherichia coli isolates expressing an ESBL phenotype isolated from food-producing animals and healthy humans.</title>
        <authorList>
            <person name="Wang J."/>
            <person name="Stephan R."/>
            <person name="Power K."/>
            <person name="Yan Q."/>
            <person name="Hachler H."/>
            <person name="Fanning S."/>
        </authorList>
    </citation>
    <scope>NUCLEOTIDE SEQUENCE</scope>
    <source>
        <strain evidence="1">Human-1519</strain>
        <plasmid evidence="1">pH1519-76</plasmid>
    </source>
</reference>
<name>A0A075MBG9_ECOLX</name>